<reference evidence="1" key="1">
    <citation type="journal article" date="2020" name="Stud. Mycol.">
        <title>101 Dothideomycetes genomes: a test case for predicting lifestyles and emergence of pathogens.</title>
        <authorList>
            <person name="Haridas S."/>
            <person name="Albert R."/>
            <person name="Binder M."/>
            <person name="Bloem J."/>
            <person name="Labutti K."/>
            <person name="Salamov A."/>
            <person name="Andreopoulos B."/>
            <person name="Baker S."/>
            <person name="Barry K."/>
            <person name="Bills G."/>
            <person name="Bluhm B."/>
            <person name="Cannon C."/>
            <person name="Castanera R."/>
            <person name="Culley D."/>
            <person name="Daum C."/>
            <person name="Ezra D."/>
            <person name="Gonzalez J."/>
            <person name="Henrissat B."/>
            <person name="Kuo A."/>
            <person name="Liang C."/>
            <person name="Lipzen A."/>
            <person name="Lutzoni F."/>
            <person name="Magnuson J."/>
            <person name="Mondo S."/>
            <person name="Nolan M."/>
            <person name="Ohm R."/>
            <person name="Pangilinan J."/>
            <person name="Park H.-J."/>
            <person name="Ramirez L."/>
            <person name="Alfaro M."/>
            <person name="Sun H."/>
            <person name="Tritt A."/>
            <person name="Yoshinaga Y."/>
            <person name="Zwiers L.-H."/>
            <person name="Turgeon B."/>
            <person name="Goodwin S."/>
            <person name="Spatafora J."/>
            <person name="Crous P."/>
            <person name="Grigoriev I."/>
        </authorList>
    </citation>
    <scope>NUCLEOTIDE SEQUENCE</scope>
    <source>
        <strain evidence="1">ATCC 200398</strain>
    </source>
</reference>
<evidence type="ECO:0000313" key="1">
    <source>
        <dbReference type="EMBL" id="KAF2465677.1"/>
    </source>
</evidence>
<name>A0ACB6QFK8_9PLEO</name>
<protein>
    <submittedName>
        <fullName evidence="1">Uncharacterized protein</fullName>
    </submittedName>
</protein>
<accession>A0ACB6QFK8</accession>
<evidence type="ECO:0000313" key="2">
    <source>
        <dbReference type="Proteomes" id="UP000799755"/>
    </source>
</evidence>
<gene>
    <name evidence="1" type="ORF">BDR25DRAFT_378324</name>
</gene>
<keyword evidence="2" id="KW-1185">Reference proteome</keyword>
<dbReference type="EMBL" id="MU003528">
    <property type="protein sequence ID" value="KAF2465677.1"/>
    <property type="molecule type" value="Genomic_DNA"/>
</dbReference>
<proteinExistence type="predicted"/>
<organism evidence="1 2">
    <name type="scientific">Lindgomyces ingoldianus</name>
    <dbReference type="NCBI Taxonomy" id="673940"/>
    <lineage>
        <taxon>Eukaryota</taxon>
        <taxon>Fungi</taxon>
        <taxon>Dikarya</taxon>
        <taxon>Ascomycota</taxon>
        <taxon>Pezizomycotina</taxon>
        <taxon>Dothideomycetes</taxon>
        <taxon>Pleosporomycetidae</taxon>
        <taxon>Pleosporales</taxon>
        <taxon>Lindgomycetaceae</taxon>
        <taxon>Lindgomyces</taxon>
    </lineage>
</organism>
<comment type="caution">
    <text evidence="1">The sequence shown here is derived from an EMBL/GenBank/DDBJ whole genome shotgun (WGS) entry which is preliminary data.</text>
</comment>
<dbReference type="Proteomes" id="UP000799755">
    <property type="component" value="Unassembled WGS sequence"/>
</dbReference>
<sequence length="264" mass="29808">MSGSLVISRIPQKISGDLPSNIRYHRTTETHGFGYVLAQTRFITPYEAAFPNESMSSGQALLYHIGKLKVIVAIFPGPSNPTIVAKQIAGIDNYTNGRIPLTFSCLGTANGTFGGDFYQFRNYPLRGLNELKPSALHTRKPNLHEATTDIKERTKKFRRENEVRFVVNAFVIVRDSKEEANRFLQEIQGKADEEATDAFRDAVHQAGANTANKKGIFKTTLKRTKDQIAERISLLKRLGVSLILTLFLHYDRRLRGSGRMFFHY</sequence>